<dbReference type="AlphaFoldDB" id="A0A8J4CKX1"/>
<keyword evidence="2" id="KW-1015">Disulfide bond</keyword>
<organism evidence="4 5">
    <name type="scientific">Volvox reticuliferus</name>
    <dbReference type="NCBI Taxonomy" id="1737510"/>
    <lineage>
        <taxon>Eukaryota</taxon>
        <taxon>Viridiplantae</taxon>
        <taxon>Chlorophyta</taxon>
        <taxon>core chlorophytes</taxon>
        <taxon>Chlorophyceae</taxon>
        <taxon>CS clade</taxon>
        <taxon>Chlamydomonadales</taxon>
        <taxon>Volvocaceae</taxon>
        <taxon>Volvox</taxon>
    </lineage>
</organism>
<dbReference type="Pfam" id="PF08583">
    <property type="entry name" value="Cmc1"/>
    <property type="match status" value="1"/>
</dbReference>
<accession>A0A8J4CKX1</accession>
<feature type="non-terminal residue" evidence="4">
    <location>
        <position position="1"/>
    </location>
</feature>
<dbReference type="EMBL" id="BNCP01000019">
    <property type="protein sequence ID" value="GIL80592.1"/>
    <property type="molecule type" value="Genomic_DNA"/>
</dbReference>
<sequence>IRLQCGAFGAYLNSGERAKAATIRKAGPLDVIMSPSAQSTIDELEGKYQKDRERLSRDFDPYLQDGFSVYKTNPRRQEAYDRCSPEVVQFLKCVEREGPAWFWRCNALHIELQRCYNAAKPESTSLWALHIADFKETLATRWEQAKWWYENFTGSKSDN</sequence>
<keyword evidence="5" id="KW-1185">Reference proteome</keyword>
<evidence type="ECO:0000256" key="1">
    <source>
        <dbReference type="ARBA" id="ARBA00007347"/>
    </source>
</evidence>
<reference evidence="4" key="1">
    <citation type="journal article" date="2021" name="Proc. Natl. Acad. Sci. U.S.A.">
        <title>Three genomes in the algal genus Volvox reveal the fate of a haploid sex-determining region after a transition to homothallism.</title>
        <authorList>
            <person name="Yamamoto K."/>
            <person name="Hamaji T."/>
            <person name="Kawai-Toyooka H."/>
            <person name="Matsuzaki R."/>
            <person name="Takahashi F."/>
            <person name="Nishimura Y."/>
            <person name="Kawachi M."/>
            <person name="Noguchi H."/>
            <person name="Minakuchi Y."/>
            <person name="Umen J.G."/>
            <person name="Toyoda A."/>
            <person name="Nozaki H."/>
        </authorList>
    </citation>
    <scope>NUCLEOTIDE SEQUENCE</scope>
    <source>
        <strain evidence="4">NIES-3786</strain>
    </source>
</reference>
<protein>
    <recommendedName>
        <fullName evidence="3">COX assembly mitochondrial protein</fullName>
    </recommendedName>
</protein>
<dbReference type="GO" id="GO:0005739">
    <property type="term" value="C:mitochondrion"/>
    <property type="evidence" value="ECO:0007669"/>
    <property type="project" value="UniProtKB-SubCell"/>
</dbReference>
<evidence type="ECO:0000313" key="4">
    <source>
        <dbReference type="EMBL" id="GIL80592.1"/>
    </source>
</evidence>
<keyword evidence="3" id="KW-0496">Mitochondrion</keyword>
<dbReference type="InterPro" id="IPR013892">
    <property type="entry name" value="Cyt_c_biogenesis_Cmc1-like"/>
</dbReference>
<name>A0A8J4CKX1_9CHLO</name>
<dbReference type="Proteomes" id="UP000747110">
    <property type="component" value="Unassembled WGS sequence"/>
</dbReference>
<proteinExistence type="inferred from homology"/>
<evidence type="ECO:0000256" key="3">
    <source>
        <dbReference type="RuleBase" id="RU364104"/>
    </source>
</evidence>
<evidence type="ECO:0000313" key="5">
    <source>
        <dbReference type="Proteomes" id="UP000747110"/>
    </source>
</evidence>
<comment type="caution">
    <text evidence="4">The sequence shown here is derived from an EMBL/GenBank/DDBJ whole genome shotgun (WGS) entry which is preliminary data.</text>
</comment>
<gene>
    <name evidence="4" type="ORF">Vretifemale_9772</name>
</gene>
<comment type="similarity">
    <text evidence="1 3">Belongs to the CMC family.</text>
</comment>
<comment type="subcellular location">
    <subcellularLocation>
        <location evidence="3">Mitochondrion</location>
    </subcellularLocation>
</comment>
<evidence type="ECO:0000256" key="2">
    <source>
        <dbReference type="ARBA" id="ARBA00023157"/>
    </source>
</evidence>
<dbReference type="OrthoDB" id="531909at2759"/>